<reference evidence="1" key="1">
    <citation type="submission" date="2023-04" db="EMBL/GenBank/DDBJ databases">
        <title>Candida boidinii NBRC 1967.</title>
        <authorList>
            <person name="Ichikawa N."/>
            <person name="Sato H."/>
            <person name="Tonouchi N."/>
        </authorList>
    </citation>
    <scope>NUCLEOTIDE SEQUENCE</scope>
    <source>
        <strain evidence="1">NBRC 1967</strain>
    </source>
</reference>
<accession>A0ACB5TVH5</accession>
<comment type="caution">
    <text evidence="1">The sequence shown here is derived from an EMBL/GenBank/DDBJ whole genome shotgun (WGS) entry which is preliminary data.</text>
</comment>
<sequence length="361" mass="40614">MTSKQKQLPAITGEINHETPIFHLPEAFQPWKPAIMSYSASMVSTTVGFPLDSLKTRMQTHDFENSFQCIKYTIHNEGILGLFRGISAPLLSTSFAKSLGVAIYSKVKPTIGEVYFNTLDTFNKKTNITSDPTKTTTTSILEDDSTNILIHNVPISFVSGLIAGGCISLWGCPFEFTKIFSQILILVSNNSNKIDKNLIPRSMTQVIRQIIKSEGYKGLYSGYSYHIIRDSVSSGLFYAIYETVKFNSRNFSNDLREAYPNLALSKHVTDVLSIACAGALSGMLSWISVFPIDTMKSQYQRDIINNILRSISNEKKLEIVKPEWKFPTRKMYRGLGPSLFRSITTTVIFFSMFEYLMSNIV</sequence>
<keyword evidence="2" id="KW-1185">Reference proteome</keyword>
<dbReference type="Proteomes" id="UP001165101">
    <property type="component" value="Unassembled WGS sequence"/>
</dbReference>
<evidence type="ECO:0000313" key="2">
    <source>
        <dbReference type="Proteomes" id="UP001165101"/>
    </source>
</evidence>
<name>A0ACB5TVH5_CANBO</name>
<organism evidence="1 2">
    <name type="scientific">Candida boidinii</name>
    <name type="common">Yeast</name>
    <dbReference type="NCBI Taxonomy" id="5477"/>
    <lineage>
        <taxon>Eukaryota</taxon>
        <taxon>Fungi</taxon>
        <taxon>Dikarya</taxon>
        <taxon>Ascomycota</taxon>
        <taxon>Saccharomycotina</taxon>
        <taxon>Pichiomycetes</taxon>
        <taxon>Pichiales</taxon>
        <taxon>Pichiaceae</taxon>
        <taxon>Ogataea</taxon>
        <taxon>Ogataea/Candida clade</taxon>
    </lineage>
</organism>
<protein>
    <submittedName>
        <fullName evidence="1">Unnamed protein product</fullName>
    </submittedName>
</protein>
<gene>
    <name evidence="1" type="ORF">Cboi01_000401600</name>
</gene>
<proteinExistence type="predicted"/>
<dbReference type="EMBL" id="BSXV01002424">
    <property type="protein sequence ID" value="GME95700.1"/>
    <property type="molecule type" value="Genomic_DNA"/>
</dbReference>
<evidence type="ECO:0000313" key="1">
    <source>
        <dbReference type="EMBL" id="GME95700.1"/>
    </source>
</evidence>